<organism evidence="2 3">
    <name type="scientific">Capsicum annuum</name>
    <name type="common">Capsicum pepper</name>
    <dbReference type="NCBI Taxonomy" id="4072"/>
    <lineage>
        <taxon>Eukaryota</taxon>
        <taxon>Viridiplantae</taxon>
        <taxon>Streptophyta</taxon>
        <taxon>Embryophyta</taxon>
        <taxon>Tracheophyta</taxon>
        <taxon>Spermatophyta</taxon>
        <taxon>Magnoliopsida</taxon>
        <taxon>eudicotyledons</taxon>
        <taxon>Gunneridae</taxon>
        <taxon>Pentapetalae</taxon>
        <taxon>asterids</taxon>
        <taxon>lamiids</taxon>
        <taxon>Solanales</taxon>
        <taxon>Solanaceae</taxon>
        <taxon>Solanoideae</taxon>
        <taxon>Capsiceae</taxon>
        <taxon>Capsicum</taxon>
    </lineage>
</organism>
<feature type="compositionally biased region" description="Basic and acidic residues" evidence="1">
    <location>
        <begin position="55"/>
        <end position="69"/>
    </location>
</feature>
<dbReference type="AlphaFoldDB" id="A0A2G2ZZE4"/>
<keyword evidence="3" id="KW-1185">Reference proteome</keyword>
<name>A0A2G2ZZE4_CAPAN</name>
<gene>
    <name evidence="2" type="ORF">T459_09427</name>
</gene>
<proteinExistence type="predicted"/>
<reference evidence="2 3" key="1">
    <citation type="journal article" date="2014" name="Nat. Genet.">
        <title>Genome sequence of the hot pepper provides insights into the evolution of pungency in Capsicum species.</title>
        <authorList>
            <person name="Kim S."/>
            <person name="Park M."/>
            <person name="Yeom S.I."/>
            <person name="Kim Y.M."/>
            <person name="Lee J.M."/>
            <person name="Lee H.A."/>
            <person name="Seo E."/>
            <person name="Choi J."/>
            <person name="Cheong K."/>
            <person name="Kim K.T."/>
            <person name="Jung K."/>
            <person name="Lee G.W."/>
            <person name="Oh S.K."/>
            <person name="Bae C."/>
            <person name="Kim S.B."/>
            <person name="Lee H.Y."/>
            <person name="Kim S.Y."/>
            <person name="Kim M.S."/>
            <person name="Kang B.C."/>
            <person name="Jo Y.D."/>
            <person name="Yang H.B."/>
            <person name="Jeong H.J."/>
            <person name="Kang W.H."/>
            <person name="Kwon J.K."/>
            <person name="Shin C."/>
            <person name="Lim J.Y."/>
            <person name="Park J.H."/>
            <person name="Huh J.H."/>
            <person name="Kim J.S."/>
            <person name="Kim B.D."/>
            <person name="Cohen O."/>
            <person name="Paran I."/>
            <person name="Suh M.C."/>
            <person name="Lee S.B."/>
            <person name="Kim Y.K."/>
            <person name="Shin Y."/>
            <person name="Noh S.J."/>
            <person name="Park J."/>
            <person name="Seo Y.S."/>
            <person name="Kwon S.Y."/>
            <person name="Kim H.A."/>
            <person name="Park J.M."/>
            <person name="Kim H.J."/>
            <person name="Choi S.B."/>
            <person name="Bosland P.W."/>
            <person name="Reeves G."/>
            <person name="Jo S.H."/>
            <person name="Lee B.W."/>
            <person name="Cho H.T."/>
            <person name="Choi H.S."/>
            <person name="Lee M.S."/>
            <person name="Yu Y."/>
            <person name="Do Choi Y."/>
            <person name="Park B.S."/>
            <person name="van Deynze A."/>
            <person name="Ashrafi H."/>
            <person name="Hill T."/>
            <person name="Kim W.T."/>
            <person name="Pai H.S."/>
            <person name="Ahn H.K."/>
            <person name="Yeam I."/>
            <person name="Giovannoni J.J."/>
            <person name="Rose J.K."/>
            <person name="Sorensen I."/>
            <person name="Lee S.J."/>
            <person name="Kim R.W."/>
            <person name="Choi I.Y."/>
            <person name="Choi B.S."/>
            <person name="Lim J.S."/>
            <person name="Lee Y.H."/>
            <person name="Choi D."/>
        </authorList>
    </citation>
    <scope>NUCLEOTIDE SEQUENCE [LARGE SCALE GENOMIC DNA]</scope>
    <source>
        <strain evidence="3">cv. CM334</strain>
    </source>
</reference>
<feature type="compositionally biased region" description="Low complexity" evidence="1">
    <location>
        <begin position="1"/>
        <end position="38"/>
    </location>
</feature>
<feature type="region of interest" description="Disordered" evidence="1">
    <location>
        <begin position="1"/>
        <end position="69"/>
    </location>
</feature>
<evidence type="ECO:0000256" key="1">
    <source>
        <dbReference type="SAM" id="MobiDB-lite"/>
    </source>
</evidence>
<dbReference type="Gramene" id="PHT87321">
    <property type="protein sequence ID" value="PHT87321"/>
    <property type="gene ID" value="T459_09427"/>
</dbReference>
<evidence type="ECO:0000313" key="3">
    <source>
        <dbReference type="Proteomes" id="UP000222542"/>
    </source>
</evidence>
<accession>A0A2G2ZZE4</accession>
<protein>
    <submittedName>
        <fullName evidence="2">Uncharacterized protein</fullName>
    </submittedName>
</protein>
<reference evidence="2 3" key="2">
    <citation type="journal article" date="2017" name="Genome Biol.">
        <title>New reference genome sequences of hot pepper reveal the massive evolution of plant disease-resistance genes by retroduplication.</title>
        <authorList>
            <person name="Kim S."/>
            <person name="Park J."/>
            <person name="Yeom S.I."/>
            <person name="Kim Y.M."/>
            <person name="Seo E."/>
            <person name="Kim K.T."/>
            <person name="Kim M.S."/>
            <person name="Lee J.M."/>
            <person name="Cheong K."/>
            <person name="Shin H.S."/>
            <person name="Kim S.B."/>
            <person name="Han K."/>
            <person name="Lee J."/>
            <person name="Park M."/>
            <person name="Lee H.A."/>
            <person name="Lee H.Y."/>
            <person name="Lee Y."/>
            <person name="Oh S."/>
            <person name="Lee J.H."/>
            <person name="Choi E."/>
            <person name="Choi E."/>
            <person name="Lee S.E."/>
            <person name="Jeon J."/>
            <person name="Kim H."/>
            <person name="Choi G."/>
            <person name="Song H."/>
            <person name="Lee J."/>
            <person name="Lee S.C."/>
            <person name="Kwon J.K."/>
            <person name="Lee H.Y."/>
            <person name="Koo N."/>
            <person name="Hong Y."/>
            <person name="Kim R.W."/>
            <person name="Kang W.H."/>
            <person name="Huh J.H."/>
            <person name="Kang B.C."/>
            <person name="Yang T.J."/>
            <person name="Lee Y.H."/>
            <person name="Bennetzen J.L."/>
            <person name="Choi D."/>
        </authorList>
    </citation>
    <scope>NUCLEOTIDE SEQUENCE [LARGE SCALE GENOMIC DNA]</scope>
    <source>
        <strain evidence="3">cv. CM334</strain>
    </source>
</reference>
<evidence type="ECO:0000313" key="2">
    <source>
        <dbReference type="EMBL" id="PHT87321.1"/>
    </source>
</evidence>
<dbReference type="Proteomes" id="UP000222542">
    <property type="component" value="Unassembled WGS sequence"/>
</dbReference>
<sequence length="96" mass="10663">MGGKSSKSSTSGRYSSYGSSSNSGYHSYTQSPYTQPTYNYPPPPSYQSYGGPPPESRKRLDRKYSKIDDDYNSLEQNHVVICGSYNARMPMALVLS</sequence>
<comment type="caution">
    <text evidence="2">The sequence shown here is derived from an EMBL/GenBank/DDBJ whole genome shotgun (WGS) entry which is preliminary data.</text>
</comment>
<dbReference type="EMBL" id="AYRZ02000003">
    <property type="protein sequence ID" value="PHT87321.1"/>
    <property type="molecule type" value="Genomic_DNA"/>
</dbReference>